<feature type="region of interest" description="Disordered" evidence="1">
    <location>
        <begin position="1"/>
        <end position="49"/>
    </location>
</feature>
<evidence type="ECO:0000313" key="2">
    <source>
        <dbReference type="EMBL" id="SBS74673.1"/>
    </source>
</evidence>
<reference evidence="2" key="1">
    <citation type="submission" date="2016-03" db="EMBL/GenBank/DDBJ databases">
        <authorList>
            <person name="Ploux O."/>
        </authorList>
    </citation>
    <scope>NUCLEOTIDE SEQUENCE</scope>
    <source>
        <strain evidence="2">UC10</strain>
    </source>
</reference>
<dbReference type="AlphaFoldDB" id="A0A1Y5P7L3"/>
<gene>
    <name evidence="2" type="ORF">MHPYR_20156</name>
</gene>
<accession>A0A1Y5P7L3</accession>
<dbReference type="EMBL" id="FLQS01000012">
    <property type="protein sequence ID" value="SBS74673.1"/>
    <property type="molecule type" value="Genomic_DNA"/>
</dbReference>
<protein>
    <submittedName>
        <fullName evidence="2">Uncharacterized protein</fullName>
    </submittedName>
</protein>
<sequence length="101" mass="10497">MRRIPLAGIPAGRNSAVDSRAGRIRQDRNPGADNPAVDTREPAQTADTPAAGMVVDQANQAAVRVGRQAVRSPVNAPDVVAHEPILSTDGVFLNVPPISVA</sequence>
<name>A0A1Y5P7L3_9MYCO</name>
<proteinExistence type="predicted"/>
<feature type="compositionally biased region" description="Basic and acidic residues" evidence="1">
    <location>
        <begin position="20"/>
        <end position="30"/>
    </location>
</feature>
<evidence type="ECO:0000256" key="1">
    <source>
        <dbReference type="SAM" id="MobiDB-lite"/>
    </source>
</evidence>
<organism evidence="2">
    <name type="scientific">uncultured Mycobacterium sp</name>
    <dbReference type="NCBI Taxonomy" id="171292"/>
    <lineage>
        <taxon>Bacteria</taxon>
        <taxon>Bacillati</taxon>
        <taxon>Actinomycetota</taxon>
        <taxon>Actinomycetes</taxon>
        <taxon>Mycobacteriales</taxon>
        <taxon>Mycobacteriaceae</taxon>
        <taxon>Mycobacterium</taxon>
        <taxon>environmental samples</taxon>
    </lineage>
</organism>